<keyword evidence="3" id="KW-1185">Reference proteome</keyword>
<evidence type="ECO:0000313" key="3">
    <source>
        <dbReference type="Proteomes" id="UP001501196"/>
    </source>
</evidence>
<protein>
    <submittedName>
        <fullName evidence="2">Uncharacterized protein</fullName>
    </submittedName>
</protein>
<comment type="caution">
    <text evidence="2">The sequence shown here is derived from an EMBL/GenBank/DDBJ whole genome shotgun (WGS) entry which is preliminary data.</text>
</comment>
<accession>A0ABP5GE93</accession>
<sequence length="90" mass="8850">MIRMQNAQVAIITHDQARGCHGAGALGDDPADSAGRDATGREAVVPTSSPTNTTPGALSAAATPLSGASLLARVSAAASAIRPCRAVSLV</sequence>
<gene>
    <name evidence="2" type="ORF">GCM10009819_32070</name>
</gene>
<feature type="region of interest" description="Disordered" evidence="1">
    <location>
        <begin position="19"/>
        <end position="59"/>
    </location>
</feature>
<proteinExistence type="predicted"/>
<reference evidence="3" key="1">
    <citation type="journal article" date="2019" name="Int. J. Syst. Evol. Microbiol.">
        <title>The Global Catalogue of Microorganisms (GCM) 10K type strain sequencing project: providing services to taxonomists for standard genome sequencing and annotation.</title>
        <authorList>
            <consortium name="The Broad Institute Genomics Platform"/>
            <consortium name="The Broad Institute Genome Sequencing Center for Infectious Disease"/>
            <person name="Wu L."/>
            <person name="Ma J."/>
        </authorList>
    </citation>
    <scope>NUCLEOTIDE SEQUENCE [LARGE SCALE GENOMIC DNA]</scope>
    <source>
        <strain evidence="3">JCM 15672</strain>
    </source>
</reference>
<dbReference type="Proteomes" id="UP001501196">
    <property type="component" value="Unassembled WGS sequence"/>
</dbReference>
<name>A0ABP5GE93_9MICO</name>
<feature type="compositionally biased region" description="Low complexity" evidence="1">
    <location>
        <begin position="46"/>
        <end position="55"/>
    </location>
</feature>
<dbReference type="EMBL" id="BAAAPW010000005">
    <property type="protein sequence ID" value="GAA2043079.1"/>
    <property type="molecule type" value="Genomic_DNA"/>
</dbReference>
<organism evidence="2 3">
    <name type="scientific">Agromyces tropicus</name>
    <dbReference type="NCBI Taxonomy" id="555371"/>
    <lineage>
        <taxon>Bacteria</taxon>
        <taxon>Bacillati</taxon>
        <taxon>Actinomycetota</taxon>
        <taxon>Actinomycetes</taxon>
        <taxon>Micrococcales</taxon>
        <taxon>Microbacteriaceae</taxon>
        <taxon>Agromyces</taxon>
    </lineage>
</organism>
<evidence type="ECO:0000313" key="2">
    <source>
        <dbReference type="EMBL" id="GAA2043079.1"/>
    </source>
</evidence>
<evidence type="ECO:0000256" key="1">
    <source>
        <dbReference type="SAM" id="MobiDB-lite"/>
    </source>
</evidence>